<evidence type="ECO:0000259" key="1">
    <source>
        <dbReference type="SMART" id="SM00849"/>
    </source>
</evidence>
<dbReference type="AlphaFoldDB" id="A0A915TYW0"/>
<dbReference type="InterPro" id="IPR001279">
    <property type="entry name" value="Metallo-B-lactamas"/>
</dbReference>
<proteinExistence type="predicted"/>
<dbReference type="SUPFAM" id="SSF56281">
    <property type="entry name" value="Metallo-hydrolase/oxidoreductase"/>
    <property type="match status" value="1"/>
</dbReference>
<dbReference type="KEGG" id="ddu:GF1_01550"/>
<feature type="domain" description="Metallo-beta-lactamase" evidence="1">
    <location>
        <begin position="13"/>
        <end position="191"/>
    </location>
</feature>
<dbReference type="RefSeq" id="WP_267927721.1">
    <property type="nucleotide sequence ID" value="NZ_AP024233.1"/>
</dbReference>
<dbReference type="EMBL" id="AP024233">
    <property type="protein sequence ID" value="BCO07779.1"/>
    <property type="molecule type" value="Genomic_DNA"/>
</dbReference>
<dbReference type="PANTHER" id="PTHR47619:SF1">
    <property type="entry name" value="EXODEOXYRIBONUCLEASE WALJ"/>
    <property type="match status" value="1"/>
</dbReference>
<dbReference type="SMART" id="SM00849">
    <property type="entry name" value="Lactamase_B"/>
    <property type="match status" value="1"/>
</dbReference>
<sequence>MSMRCCVLGSGSRGNCTLVESGGTRLLIDGGFSGREIARRLELIGHSVDRLTAILVTHEHNDHISGVGVLSRRCSLPVWANGPTHRASSSRMKKLFCRREFATGERFTINGLEIHPFAVSHDTVDPVGFVISDGHHTLGYCTDTGRITRLISHHLSRCQGLILEANHDPQMLMDGPYPMPLKQRVRSSQGHLANGEAGSFLRQICQASLRQVILAHLSETNNEPRLALETIQNSLGDLEHGLVLTVSTQDRPTPLITI</sequence>
<name>A0A915TYW0_9BACT</name>
<dbReference type="Pfam" id="PF12706">
    <property type="entry name" value="Lactamase_B_2"/>
    <property type="match status" value="1"/>
</dbReference>
<dbReference type="Proteomes" id="UP001063350">
    <property type="component" value="Chromosome"/>
</dbReference>
<keyword evidence="3" id="KW-1185">Reference proteome</keyword>
<gene>
    <name evidence="2" type="ORF">GF1_01550</name>
</gene>
<protein>
    <submittedName>
        <fullName evidence="2">MBL fold metallo-hydrolase</fullName>
    </submittedName>
</protein>
<organism evidence="2 3">
    <name type="scientific">Desulfolithobacter dissulfuricans</name>
    <dbReference type="NCBI Taxonomy" id="2795293"/>
    <lineage>
        <taxon>Bacteria</taxon>
        <taxon>Pseudomonadati</taxon>
        <taxon>Thermodesulfobacteriota</taxon>
        <taxon>Desulfobulbia</taxon>
        <taxon>Desulfobulbales</taxon>
        <taxon>Desulfobulbaceae</taxon>
        <taxon>Desulfolithobacter</taxon>
    </lineage>
</organism>
<dbReference type="PANTHER" id="PTHR47619">
    <property type="entry name" value="METALLO-HYDROLASE YYCJ-RELATED"/>
    <property type="match status" value="1"/>
</dbReference>
<evidence type="ECO:0000313" key="3">
    <source>
        <dbReference type="Proteomes" id="UP001063350"/>
    </source>
</evidence>
<dbReference type="Gene3D" id="3.60.15.10">
    <property type="entry name" value="Ribonuclease Z/Hydroxyacylglutathione hydrolase-like"/>
    <property type="match status" value="1"/>
</dbReference>
<dbReference type="InterPro" id="IPR052533">
    <property type="entry name" value="WalJ/YycJ-like"/>
</dbReference>
<dbReference type="InterPro" id="IPR036866">
    <property type="entry name" value="RibonucZ/Hydroxyglut_hydro"/>
</dbReference>
<accession>A0A915TYW0</accession>
<reference evidence="2" key="1">
    <citation type="submission" date="2020-12" db="EMBL/GenBank/DDBJ databases">
        <title>Desulfobium dissulfuricans gen. nov., sp. nov., a novel mesophilic, sulfate-reducing bacterium isolated from a deep-sea hydrothermal vent.</title>
        <authorList>
            <person name="Hashimoto Y."/>
            <person name="Tame A."/>
            <person name="Sawayama S."/>
            <person name="Miyazaki J."/>
            <person name="Takai K."/>
            <person name="Nakagawa S."/>
        </authorList>
    </citation>
    <scope>NUCLEOTIDE SEQUENCE</scope>
    <source>
        <strain evidence="2">GF1</strain>
    </source>
</reference>
<evidence type="ECO:0000313" key="2">
    <source>
        <dbReference type="EMBL" id="BCO07779.1"/>
    </source>
</evidence>